<dbReference type="GO" id="GO:0048038">
    <property type="term" value="F:quinone binding"/>
    <property type="evidence" value="ECO:0007669"/>
    <property type="project" value="UniProtKB-KW"/>
</dbReference>
<proteinExistence type="inferred from homology"/>
<feature type="region of interest" description="Disordered" evidence="12">
    <location>
        <begin position="1"/>
        <end position="32"/>
    </location>
</feature>
<evidence type="ECO:0000256" key="11">
    <source>
        <dbReference type="RuleBase" id="RU004464"/>
    </source>
</evidence>
<comment type="similarity">
    <text evidence="1 11">Belongs to the complex I 20 kDa subunit family.</text>
</comment>
<protein>
    <submittedName>
        <fullName evidence="14">NADH-quinone oxidoreductase subunit B</fullName>
    </submittedName>
</protein>
<keyword evidence="10" id="KW-0472">Membrane</keyword>
<evidence type="ECO:0000256" key="12">
    <source>
        <dbReference type="SAM" id="MobiDB-lite"/>
    </source>
</evidence>
<evidence type="ECO:0000313" key="15">
    <source>
        <dbReference type="Proteomes" id="UP000199630"/>
    </source>
</evidence>
<evidence type="ECO:0000256" key="7">
    <source>
        <dbReference type="ARBA" id="ARBA00023014"/>
    </source>
</evidence>
<dbReference type="STRING" id="588602.SAMN04487991_1301"/>
<feature type="compositionally biased region" description="Basic and acidic residues" evidence="12">
    <location>
        <begin position="1"/>
        <end position="24"/>
    </location>
</feature>
<dbReference type="Gene3D" id="3.40.50.12280">
    <property type="match status" value="1"/>
</dbReference>
<keyword evidence="8 11" id="KW-0520">NAD</keyword>
<dbReference type="OrthoDB" id="9786737at2"/>
<dbReference type="PANTHER" id="PTHR11995">
    <property type="entry name" value="NADH DEHYDROGENASE"/>
    <property type="match status" value="1"/>
</dbReference>
<dbReference type="GO" id="GO:0045271">
    <property type="term" value="C:respiratory chain complex I"/>
    <property type="evidence" value="ECO:0007669"/>
    <property type="project" value="TreeGrafter"/>
</dbReference>
<keyword evidence="3 11" id="KW-0004">4Fe-4S</keyword>
<dbReference type="SUPFAM" id="SSF56770">
    <property type="entry name" value="HydA/Nqo6-like"/>
    <property type="match status" value="1"/>
</dbReference>
<dbReference type="AlphaFoldDB" id="A0A1I3N9X9"/>
<gene>
    <name evidence="14" type="ORF">SAMN04487991_1301</name>
</gene>
<evidence type="ECO:0000256" key="5">
    <source>
        <dbReference type="ARBA" id="ARBA00022723"/>
    </source>
</evidence>
<dbReference type="NCBIfam" id="TIGR01957">
    <property type="entry name" value="nuoB_fam"/>
    <property type="match status" value="1"/>
</dbReference>
<keyword evidence="6 11" id="KW-0408">Iron</keyword>
<dbReference type="GO" id="GO:0046872">
    <property type="term" value="F:metal ion binding"/>
    <property type="evidence" value="ECO:0007669"/>
    <property type="project" value="UniProtKB-KW"/>
</dbReference>
<dbReference type="InterPro" id="IPR006138">
    <property type="entry name" value="NADH_UQ_OxRdtase_20Kd_su"/>
</dbReference>
<evidence type="ECO:0000256" key="2">
    <source>
        <dbReference type="ARBA" id="ARBA00022475"/>
    </source>
</evidence>
<dbReference type="GO" id="GO:0015990">
    <property type="term" value="P:electron transport coupled proton transport"/>
    <property type="evidence" value="ECO:0007669"/>
    <property type="project" value="TreeGrafter"/>
</dbReference>
<dbReference type="NCBIfam" id="NF005012">
    <property type="entry name" value="PRK06411.1"/>
    <property type="match status" value="1"/>
</dbReference>
<dbReference type="GO" id="GO:0009060">
    <property type="term" value="P:aerobic respiration"/>
    <property type="evidence" value="ECO:0007669"/>
    <property type="project" value="TreeGrafter"/>
</dbReference>
<evidence type="ECO:0000256" key="8">
    <source>
        <dbReference type="ARBA" id="ARBA00023027"/>
    </source>
</evidence>
<name>A0A1I3N9X9_9RHOB</name>
<keyword evidence="7 11" id="KW-0411">Iron-sulfur</keyword>
<organism evidence="14 15">
    <name type="scientific">Celeribacter neptunius</name>
    <dbReference type="NCBI Taxonomy" id="588602"/>
    <lineage>
        <taxon>Bacteria</taxon>
        <taxon>Pseudomonadati</taxon>
        <taxon>Pseudomonadota</taxon>
        <taxon>Alphaproteobacteria</taxon>
        <taxon>Rhodobacterales</taxon>
        <taxon>Roseobacteraceae</taxon>
        <taxon>Celeribacter</taxon>
    </lineage>
</organism>
<reference evidence="15" key="1">
    <citation type="submission" date="2016-10" db="EMBL/GenBank/DDBJ databases">
        <authorList>
            <person name="Varghese N."/>
            <person name="Submissions S."/>
        </authorList>
    </citation>
    <scope>NUCLEOTIDE SEQUENCE [LARGE SCALE GENOMIC DNA]</scope>
    <source>
        <strain evidence="15">DSM 26471</strain>
    </source>
</reference>
<evidence type="ECO:0000256" key="6">
    <source>
        <dbReference type="ARBA" id="ARBA00023004"/>
    </source>
</evidence>
<dbReference type="RefSeq" id="WP_090059307.1">
    <property type="nucleotide sequence ID" value="NZ_FORH01000002.1"/>
</dbReference>
<dbReference type="GO" id="GO:0008137">
    <property type="term" value="F:NADH dehydrogenase (ubiquinone) activity"/>
    <property type="evidence" value="ECO:0007669"/>
    <property type="project" value="InterPro"/>
</dbReference>
<sequence>MKDVDDKFRKDTEKQVPLREELKPRKVTTPDGQEIDIDPLRDYFCDAKPKVHPKAYSKIVEDFYNWARSNSLWILGFGTGCGAIEMRPLMTPRFDAYRYGIQWRPTPRQANLLVISGYLSVKTLKRAIRAYEQMPSPKYVMGLGSCTINGGMYWDSYNTIKRLDDYLPVDMYVAGCMPRPEALLHGFMELKRVIREGKGEGANTYAENFDQYKVNQKAVIKDWDMPDYNW</sequence>
<evidence type="ECO:0000256" key="10">
    <source>
        <dbReference type="ARBA" id="ARBA00023136"/>
    </source>
</evidence>
<keyword evidence="4" id="KW-0874">Quinone</keyword>
<keyword evidence="5 11" id="KW-0479">Metal-binding</keyword>
<dbReference type="Pfam" id="PF01058">
    <property type="entry name" value="Oxidored_q6"/>
    <property type="match status" value="1"/>
</dbReference>
<keyword evidence="15" id="KW-1185">Reference proteome</keyword>
<keyword evidence="2" id="KW-1003">Cell membrane</keyword>
<evidence type="ECO:0000256" key="3">
    <source>
        <dbReference type="ARBA" id="ARBA00022485"/>
    </source>
</evidence>
<evidence type="ECO:0000313" key="14">
    <source>
        <dbReference type="EMBL" id="SFJ05760.1"/>
    </source>
</evidence>
<dbReference type="Proteomes" id="UP000199630">
    <property type="component" value="Unassembled WGS sequence"/>
</dbReference>
<dbReference type="InterPro" id="IPR006137">
    <property type="entry name" value="NADH_UbQ_OxRdtase-like_20kDa"/>
</dbReference>
<dbReference type="GO" id="GO:0051539">
    <property type="term" value="F:4 iron, 4 sulfur cluster binding"/>
    <property type="evidence" value="ECO:0007669"/>
    <property type="project" value="UniProtKB-KW"/>
</dbReference>
<dbReference type="PANTHER" id="PTHR11995:SF14">
    <property type="entry name" value="NADH DEHYDROGENASE [UBIQUINONE] IRON-SULFUR PROTEIN 7, MITOCHONDRIAL"/>
    <property type="match status" value="1"/>
</dbReference>
<evidence type="ECO:0000256" key="1">
    <source>
        <dbReference type="ARBA" id="ARBA00009173"/>
    </source>
</evidence>
<evidence type="ECO:0000256" key="9">
    <source>
        <dbReference type="ARBA" id="ARBA00023075"/>
    </source>
</evidence>
<keyword evidence="9" id="KW-0830">Ubiquinone</keyword>
<dbReference type="EMBL" id="FORH01000002">
    <property type="protein sequence ID" value="SFJ05760.1"/>
    <property type="molecule type" value="Genomic_DNA"/>
</dbReference>
<accession>A0A1I3N9X9</accession>
<evidence type="ECO:0000259" key="13">
    <source>
        <dbReference type="Pfam" id="PF01058"/>
    </source>
</evidence>
<feature type="domain" description="NADH:ubiquinone oxidoreductase-like 20kDa subunit" evidence="13">
    <location>
        <begin position="80"/>
        <end position="190"/>
    </location>
</feature>
<evidence type="ECO:0000256" key="4">
    <source>
        <dbReference type="ARBA" id="ARBA00022719"/>
    </source>
</evidence>